<reference evidence="2" key="1">
    <citation type="journal article" date="2019" name="Int. J. Syst. Evol. Microbiol.">
        <title>The Global Catalogue of Microorganisms (GCM) 10K type strain sequencing project: providing services to taxonomists for standard genome sequencing and annotation.</title>
        <authorList>
            <consortium name="The Broad Institute Genomics Platform"/>
            <consortium name="The Broad Institute Genome Sequencing Center for Infectious Disease"/>
            <person name="Wu L."/>
            <person name="Ma J."/>
        </authorList>
    </citation>
    <scope>NUCLEOTIDE SEQUENCE [LARGE SCALE GENOMIC DNA]</scope>
    <source>
        <strain evidence="2">CGMCC 4.7178</strain>
    </source>
</reference>
<dbReference type="Gene3D" id="3.40.30.10">
    <property type="entry name" value="Glutaredoxin"/>
    <property type="match status" value="1"/>
</dbReference>
<dbReference type="RefSeq" id="WP_189039616.1">
    <property type="nucleotide sequence ID" value="NZ_BMMP01000022.1"/>
</dbReference>
<name>A0ABQ2MQR0_9ACTN</name>
<dbReference type="Proteomes" id="UP000631535">
    <property type="component" value="Unassembled WGS sequence"/>
</dbReference>
<organism evidence="1 2">
    <name type="scientific">Streptomyces daqingensis</name>
    <dbReference type="NCBI Taxonomy" id="1472640"/>
    <lineage>
        <taxon>Bacteria</taxon>
        <taxon>Bacillati</taxon>
        <taxon>Actinomycetota</taxon>
        <taxon>Actinomycetes</taxon>
        <taxon>Kitasatosporales</taxon>
        <taxon>Streptomycetaceae</taxon>
        <taxon>Streptomyces</taxon>
    </lineage>
</organism>
<protein>
    <recommendedName>
        <fullName evidence="3">Disulfide bond formation protein DsbA</fullName>
    </recommendedName>
</protein>
<evidence type="ECO:0008006" key="3">
    <source>
        <dbReference type="Google" id="ProtNLM"/>
    </source>
</evidence>
<dbReference type="Pfam" id="PF22234">
    <property type="entry name" value="Rv2466c-like"/>
    <property type="match status" value="1"/>
</dbReference>
<comment type="caution">
    <text evidence="1">The sequence shown here is derived from an EMBL/GenBank/DDBJ whole genome shotgun (WGS) entry which is preliminary data.</text>
</comment>
<dbReference type="EMBL" id="BMMP01000022">
    <property type="protein sequence ID" value="GGO57003.1"/>
    <property type="molecule type" value="Genomic_DNA"/>
</dbReference>
<evidence type="ECO:0000313" key="1">
    <source>
        <dbReference type="EMBL" id="GGO57003.1"/>
    </source>
</evidence>
<sequence length="231" mass="24843">MTVPADTPTDIPADIPAARFHFDPSCPFTWLTSRWLLEVAKMRPLRVSWHLMSLSVLNEERDDDPEDDPEGYLRIPVRVCAAVRHEHGEEALARFYTALWTKEAEDAKDASGAGHWLNGLQDSLDRAGLPRSLAEAGMTDAYDGAIRASHARAVALVGNGLGTPVIAVEPATGGNGRGGGKGTAGRRTAFFGPVLSRVPRGEEAGRLWDGLLLVTSTPGFHEVQTSRPSAP</sequence>
<dbReference type="InterPro" id="IPR036249">
    <property type="entry name" value="Thioredoxin-like_sf"/>
</dbReference>
<dbReference type="InterPro" id="IPR053977">
    <property type="entry name" value="Rv2466c-like"/>
</dbReference>
<gene>
    <name evidence="1" type="ORF">GCM10012287_51900</name>
</gene>
<proteinExistence type="predicted"/>
<keyword evidence="2" id="KW-1185">Reference proteome</keyword>
<evidence type="ECO:0000313" key="2">
    <source>
        <dbReference type="Proteomes" id="UP000631535"/>
    </source>
</evidence>
<accession>A0ABQ2MQR0</accession>
<dbReference type="SUPFAM" id="SSF52833">
    <property type="entry name" value="Thioredoxin-like"/>
    <property type="match status" value="1"/>
</dbReference>